<organism evidence="1 2">
    <name type="scientific">Diabrotica balteata</name>
    <name type="common">Banded cucumber beetle</name>
    <dbReference type="NCBI Taxonomy" id="107213"/>
    <lineage>
        <taxon>Eukaryota</taxon>
        <taxon>Metazoa</taxon>
        <taxon>Ecdysozoa</taxon>
        <taxon>Arthropoda</taxon>
        <taxon>Hexapoda</taxon>
        <taxon>Insecta</taxon>
        <taxon>Pterygota</taxon>
        <taxon>Neoptera</taxon>
        <taxon>Endopterygota</taxon>
        <taxon>Coleoptera</taxon>
        <taxon>Polyphaga</taxon>
        <taxon>Cucujiformia</taxon>
        <taxon>Chrysomeloidea</taxon>
        <taxon>Chrysomelidae</taxon>
        <taxon>Galerucinae</taxon>
        <taxon>Diabroticina</taxon>
        <taxon>Diabroticites</taxon>
        <taxon>Diabrotica</taxon>
    </lineage>
</organism>
<accession>A0A9N9T365</accession>
<dbReference type="Proteomes" id="UP001153709">
    <property type="component" value="Chromosome 4"/>
</dbReference>
<dbReference type="EMBL" id="OU898279">
    <property type="protein sequence ID" value="CAG9833474.1"/>
    <property type="molecule type" value="Genomic_DNA"/>
</dbReference>
<dbReference type="AlphaFoldDB" id="A0A9N9T365"/>
<sequence length="91" mass="10257">METTEVIIVNRDDGIKVGDVTLDRVEKLVYLGSNINESRDPTAEIKSQIEQAQAPFVKMKNILCSHDLSIDLRVRMTSCYIFPVLLYGVKA</sequence>
<protein>
    <submittedName>
        <fullName evidence="1">Uncharacterized protein</fullName>
    </submittedName>
</protein>
<evidence type="ECO:0000313" key="1">
    <source>
        <dbReference type="EMBL" id="CAG9833474.1"/>
    </source>
</evidence>
<proteinExistence type="predicted"/>
<gene>
    <name evidence="1" type="ORF">DIABBA_LOCUS6876</name>
</gene>
<dbReference type="OrthoDB" id="6766511at2759"/>
<reference evidence="1" key="1">
    <citation type="submission" date="2022-01" db="EMBL/GenBank/DDBJ databases">
        <authorList>
            <person name="King R."/>
        </authorList>
    </citation>
    <scope>NUCLEOTIDE SEQUENCE</scope>
</reference>
<keyword evidence="2" id="KW-1185">Reference proteome</keyword>
<evidence type="ECO:0000313" key="2">
    <source>
        <dbReference type="Proteomes" id="UP001153709"/>
    </source>
</evidence>
<name>A0A9N9T365_DIABA</name>